<evidence type="ECO:0000259" key="1">
    <source>
        <dbReference type="Pfam" id="PF18737"/>
    </source>
</evidence>
<gene>
    <name evidence="2" type="ORF">Cch02nite_34620</name>
</gene>
<dbReference type="Proteomes" id="UP000619293">
    <property type="component" value="Unassembled WGS sequence"/>
</dbReference>
<feature type="domain" description="MAE-28990/MAE-18760-like HEPN" evidence="1">
    <location>
        <begin position="7"/>
        <end position="221"/>
    </location>
</feature>
<name>A0A8J3K480_9ACTN</name>
<organism evidence="2 3">
    <name type="scientific">Catellatospora chokoriensis</name>
    <dbReference type="NCBI Taxonomy" id="310353"/>
    <lineage>
        <taxon>Bacteria</taxon>
        <taxon>Bacillati</taxon>
        <taxon>Actinomycetota</taxon>
        <taxon>Actinomycetes</taxon>
        <taxon>Micromonosporales</taxon>
        <taxon>Micromonosporaceae</taxon>
        <taxon>Catellatospora</taxon>
    </lineage>
</organism>
<reference evidence="2 3" key="1">
    <citation type="submission" date="2021-01" db="EMBL/GenBank/DDBJ databases">
        <title>Whole genome shotgun sequence of Catellatospora chokoriensis NBRC 107358.</title>
        <authorList>
            <person name="Komaki H."/>
            <person name="Tamura T."/>
        </authorList>
    </citation>
    <scope>NUCLEOTIDE SEQUENCE [LARGE SCALE GENOMIC DNA]</scope>
    <source>
        <strain evidence="2 3">NBRC 107358</strain>
    </source>
</reference>
<keyword evidence="3" id="KW-1185">Reference proteome</keyword>
<evidence type="ECO:0000313" key="3">
    <source>
        <dbReference type="Proteomes" id="UP000619293"/>
    </source>
</evidence>
<evidence type="ECO:0000313" key="2">
    <source>
        <dbReference type="EMBL" id="GIF90018.1"/>
    </source>
</evidence>
<dbReference type="InterPro" id="IPR040788">
    <property type="entry name" value="HEPN_MAE_28990"/>
</dbReference>
<accession>A0A8J3K480</accession>
<dbReference type="EMBL" id="BONG01000020">
    <property type="protein sequence ID" value="GIF90018.1"/>
    <property type="molecule type" value="Genomic_DNA"/>
</dbReference>
<proteinExistence type="predicted"/>
<protein>
    <recommendedName>
        <fullName evidence="1">MAE-28990/MAE-18760-like HEPN domain-containing protein</fullName>
    </recommendedName>
</protein>
<dbReference type="AlphaFoldDB" id="A0A8J3K480"/>
<dbReference type="Pfam" id="PF18737">
    <property type="entry name" value="HEPN_MAE_28990"/>
    <property type="match status" value="1"/>
</dbReference>
<dbReference type="RefSeq" id="WP_191844057.1">
    <property type="nucleotide sequence ID" value="NZ_BAAALB010000045.1"/>
</dbReference>
<sequence length="234" mass="26637">MNATELRALLEEDLSWRIGELRHLRNSLLGDLDRDDWPASALRAILVMQYAHLEGFARYAFTLYVDAINSRSLPADVLQTGLFASACIPEFDAVRLGPGNDQESEHGRLTRRAQDQVAFVEKVRSLHKLPLQLDAKHAVAMDMNFGRDVLRRTLFRLAIPEDKVRKSYYESVEFVRRTRNDISHGSRKEKIPLGEFESNVKQCEQFMNDLAALITAAVQGEWYMITPSATAETN</sequence>
<comment type="caution">
    <text evidence="2">The sequence shown here is derived from an EMBL/GenBank/DDBJ whole genome shotgun (WGS) entry which is preliminary data.</text>
</comment>